<dbReference type="PANTHER" id="PTHR23416">
    <property type="entry name" value="SIALIC ACID SYNTHASE-RELATED"/>
    <property type="match status" value="1"/>
</dbReference>
<keyword evidence="9" id="KW-1185">Reference proteome</keyword>
<dbReference type="Pfam" id="PF00132">
    <property type="entry name" value="Hexapep"/>
    <property type="match status" value="1"/>
</dbReference>
<comment type="similarity">
    <text evidence="1">Belongs to the transferase hexapeptide repeat family.</text>
</comment>
<dbReference type="FunFam" id="2.160.10.10:FF:000025">
    <property type="entry name" value="Hexapeptide-repeat containing-acetyltransferase"/>
    <property type="match status" value="1"/>
</dbReference>
<evidence type="ECO:0000256" key="2">
    <source>
        <dbReference type="ARBA" id="ARBA00022679"/>
    </source>
</evidence>
<dbReference type="PANTHER" id="PTHR23416:SF23">
    <property type="entry name" value="ACETYLTRANSFERASE C18B11.09C-RELATED"/>
    <property type="match status" value="1"/>
</dbReference>
<accession>A0A4Y1X4D5</accession>
<dbReference type="AlphaFoldDB" id="A0A4Y1X4D5"/>
<feature type="domain" description="Maltose/galactoside acetyltransferase" evidence="7">
    <location>
        <begin position="4"/>
        <end position="58"/>
    </location>
</feature>
<reference evidence="9" key="1">
    <citation type="submission" date="2019-06" db="EMBL/GenBank/DDBJ databases">
        <title>Alistipes onderdonkii subsp. vulgaris subsp. nov., Alistipes dispar sp. nov. and Alistipes communis sp. nov., isolated from human faeces, and creation of Alistipes onderdonkii subsp. onderdonkii subsp. nov.</title>
        <authorList>
            <person name="Sakamoto M."/>
            <person name="Ikeyama N."/>
            <person name="Ogata Y."/>
            <person name="Suda W."/>
            <person name="Iino T."/>
            <person name="Hattori M."/>
            <person name="Ohkuma M."/>
        </authorList>
    </citation>
    <scope>NUCLEOTIDE SEQUENCE [LARGE SCALE GENOMIC DNA]</scope>
    <source>
        <strain evidence="9">5CPEGH6</strain>
    </source>
</reference>
<keyword evidence="2 8" id="KW-0808">Transferase</keyword>
<dbReference type="RefSeq" id="WP_141429523.1">
    <property type="nucleotide sequence ID" value="NZ_AP019736.1"/>
</dbReference>
<evidence type="ECO:0000256" key="5">
    <source>
        <dbReference type="ARBA" id="ARBA00055587"/>
    </source>
</evidence>
<dbReference type="OrthoDB" id="9812571at2"/>
<organism evidence="8 9">
    <name type="scientific">Alistipes dispar</name>
    <dbReference type="NCBI Taxonomy" id="2585119"/>
    <lineage>
        <taxon>Bacteria</taxon>
        <taxon>Pseudomonadati</taxon>
        <taxon>Bacteroidota</taxon>
        <taxon>Bacteroidia</taxon>
        <taxon>Bacteroidales</taxon>
        <taxon>Rikenellaceae</taxon>
        <taxon>Alistipes</taxon>
    </lineage>
</organism>
<sequence length="184" mass="19910">MTEMEKMLAGEPFDFTAPDVAESLRRRRVNQAHFNAVSFDDGKAYDEALSALIPHRHPTARIMPPFYCDHGHRIQLGEGVFINAGCTFLDCGGITVGDHTLIGPGCRICTPQHPIDFEERRKPVETGLPITIGEDCWLGAGVTVCPGVRIGARSIIGAGSVVVHDIPEDSLAAGNPAVVKRKLR</sequence>
<evidence type="ECO:0000256" key="4">
    <source>
        <dbReference type="ARBA" id="ARBA00023315"/>
    </source>
</evidence>
<evidence type="ECO:0000256" key="3">
    <source>
        <dbReference type="ARBA" id="ARBA00022737"/>
    </source>
</evidence>
<dbReference type="GO" id="GO:0016407">
    <property type="term" value="F:acetyltransferase activity"/>
    <property type="evidence" value="ECO:0007669"/>
    <property type="project" value="InterPro"/>
</dbReference>
<dbReference type="GO" id="GO:0005829">
    <property type="term" value="C:cytosol"/>
    <property type="evidence" value="ECO:0007669"/>
    <property type="project" value="TreeGrafter"/>
</dbReference>
<evidence type="ECO:0000256" key="6">
    <source>
        <dbReference type="ARBA" id="ARBA00067695"/>
    </source>
</evidence>
<dbReference type="InterPro" id="IPR024688">
    <property type="entry name" value="Mac_dom"/>
</dbReference>
<dbReference type="GeneID" id="98673961"/>
<comment type="function">
    <text evidence="5">Acetyltransferase implicated in the O-acetylation of Nod factors.</text>
</comment>
<dbReference type="InterPro" id="IPR051159">
    <property type="entry name" value="Hexapeptide_acetyltransf"/>
</dbReference>
<dbReference type="Gene3D" id="2.160.10.10">
    <property type="entry name" value="Hexapeptide repeat proteins"/>
    <property type="match status" value="1"/>
</dbReference>
<dbReference type="GO" id="GO:0008374">
    <property type="term" value="F:O-acyltransferase activity"/>
    <property type="evidence" value="ECO:0007669"/>
    <property type="project" value="TreeGrafter"/>
</dbReference>
<gene>
    <name evidence="8" type="ORF">A5CPEGH6_19770</name>
</gene>
<dbReference type="InterPro" id="IPR001451">
    <property type="entry name" value="Hexapep"/>
</dbReference>
<proteinExistence type="inferred from homology"/>
<dbReference type="CDD" id="cd03357">
    <property type="entry name" value="LbH_MAT_GAT"/>
    <property type="match status" value="1"/>
</dbReference>
<keyword evidence="3" id="KW-0677">Repeat</keyword>
<keyword evidence="4" id="KW-0012">Acyltransferase</keyword>
<evidence type="ECO:0000313" key="9">
    <source>
        <dbReference type="Proteomes" id="UP000319374"/>
    </source>
</evidence>
<dbReference type="InterPro" id="IPR018357">
    <property type="entry name" value="Hexapep_transf_CS"/>
</dbReference>
<dbReference type="Proteomes" id="UP000319374">
    <property type="component" value="Chromosome"/>
</dbReference>
<evidence type="ECO:0000313" key="8">
    <source>
        <dbReference type="EMBL" id="BBL07339.1"/>
    </source>
</evidence>
<protein>
    <recommendedName>
        <fullName evidence="6">Nodulation protein L</fullName>
    </recommendedName>
</protein>
<dbReference type="InterPro" id="IPR011004">
    <property type="entry name" value="Trimer_LpxA-like_sf"/>
</dbReference>
<dbReference type="SUPFAM" id="SSF51161">
    <property type="entry name" value="Trimeric LpxA-like enzymes"/>
    <property type="match status" value="1"/>
</dbReference>
<name>A0A4Y1X4D5_9BACT</name>
<dbReference type="PROSITE" id="PS00101">
    <property type="entry name" value="HEXAPEP_TRANSFERASES"/>
    <property type="match status" value="1"/>
</dbReference>
<evidence type="ECO:0000256" key="1">
    <source>
        <dbReference type="ARBA" id="ARBA00007274"/>
    </source>
</evidence>
<evidence type="ECO:0000259" key="7">
    <source>
        <dbReference type="SMART" id="SM01266"/>
    </source>
</evidence>
<dbReference type="SMART" id="SM01266">
    <property type="entry name" value="Mac"/>
    <property type="match status" value="1"/>
</dbReference>
<dbReference type="KEGG" id="ada:A5CPEGH6_19770"/>
<dbReference type="EMBL" id="AP019736">
    <property type="protein sequence ID" value="BBL07339.1"/>
    <property type="molecule type" value="Genomic_DNA"/>
</dbReference>